<sequence length="319" mass="34826">MKKFFTNKFWLGVVSLFLAILLFLTATATSMNHQDNSKIAGASETYTHTLTDVPIDIKYDSDDYFISGYSYGADVYMSSVNRVKLDSEINEDTRKFKVVADLTNMKPGTHKVPLKVVNLPSGVNATVSPTTITVTMGKKKTKEFPVYGHVNDKQIKAGYAVDKMSVDVSKVKVTSDESIIDRIDHVAANIPDDKVLDDDFNKTVTLQAVTADGTVLASIIHPSKATLSVKVKKMTKTVPINLIPVGQFSDSISKINYKLSQEKAVISGTKEALEAISVINAEVDISDVTKNTEKKINLSANNVSVDPAQVTVQLTTTKK</sequence>
<dbReference type="InterPro" id="IPR053154">
    <property type="entry name" value="c-di-AMP_regulator"/>
</dbReference>
<accession>A0A853P4P8</accession>
<feature type="signal peptide" evidence="1">
    <location>
        <begin position="1"/>
        <end position="28"/>
    </location>
</feature>
<dbReference type="AlphaFoldDB" id="A0A853P4P8"/>
<dbReference type="RefSeq" id="WP_065736445.1">
    <property type="nucleotide sequence ID" value="NZ_MAWT01000033.1"/>
</dbReference>
<dbReference type="Gene3D" id="2.170.120.30">
    <property type="match status" value="1"/>
</dbReference>
<comment type="caution">
    <text evidence="2">The sequence shown here is derived from an EMBL/GenBank/DDBJ whole genome shotgun (WGS) entry which is preliminary data.</text>
</comment>
<reference evidence="2 3" key="1">
    <citation type="journal article" date="2016" name="Sci. Rep.">
        <title>Serotype IV Streptococcus agalactiae ST-452 has arisen from large genomic recombination events between CC23 and the hypervirulent CC17 lineages.</title>
        <authorList>
            <person name="Campisi E."/>
            <person name="Rinaudo C.D."/>
            <person name="Donati C."/>
            <person name="Barucco M."/>
            <person name="Torricelli G."/>
            <person name="Edwards M.S."/>
            <person name="Baker C.J."/>
            <person name="Margarit I."/>
            <person name="Rosini R."/>
        </authorList>
    </citation>
    <scope>NUCLEOTIDE SEQUENCE [LARGE SCALE GENOMIC DNA]</scope>
    <source>
        <strain evidence="2 3">CZ-PW-140</strain>
    </source>
</reference>
<gene>
    <name evidence="2" type="ORF">AX245_04555</name>
</gene>
<dbReference type="PANTHER" id="PTHR37804:SF1">
    <property type="entry name" value="CDAA REGULATORY PROTEIN CDAR"/>
    <property type="match status" value="1"/>
</dbReference>
<keyword evidence="1" id="KW-0732">Signal</keyword>
<feature type="chain" id="PRO_5032729503" description="YbbR-like domain-containing protein" evidence="1">
    <location>
        <begin position="29"/>
        <end position="319"/>
    </location>
</feature>
<evidence type="ECO:0008006" key="4">
    <source>
        <dbReference type="Google" id="ProtNLM"/>
    </source>
</evidence>
<dbReference type="EMBL" id="MAWT01000033">
    <property type="protein sequence ID" value="OCM71089.1"/>
    <property type="molecule type" value="Genomic_DNA"/>
</dbReference>
<name>A0A853P4P8_STRAG</name>
<evidence type="ECO:0000313" key="3">
    <source>
        <dbReference type="Proteomes" id="UP000093122"/>
    </source>
</evidence>
<proteinExistence type="predicted"/>
<evidence type="ECO:0000313" key="2">
    <source>
        <dbReference type="EMBL" id="OCM71089.1"/>
    </source>
</evidence>
<evidence type="ECO:0000256" key="1">
    <source>
        <dbReference type="SAM" id="SignalP"/>
    </source>
</evidence>
<organism evidence="2 3">
    <name type="scientific">Streptococcus agalactiae</name>
    <dbReference type="NCBI Taxonomy" id="1311"/>
    <lineage>
        <taxon>Bacteria</taxon>
        <taxon>Bacillati</taxon>
        <taxon>Bacillota</taxon>
        <taxon>Bacilli</taxon>
        <taxon>Lactobacillales</taxon>
        <taxon>Streptococcaceae</taxon>
        <taxon>Streptococcus</taxon>
    </lineage>
</organism>
<dbReference type="InterPro" id="IPR012505">
    <property type="entry name" value="YbbR"/>
</dbReference>
<dbReference type="Proteomes" id="UP000093122">
    <property type="component" value="Unassembled WGS sequence"/>
</dbReference>
<dbReference type="PANTHER" id="PTHR37804">
    <property type="entry name" value="CDAA REGULATORY PROTEIN CDAR"/>
    <property type="match status" value="1"/>
</dbReference>
<dbReference type="Gene3D" id="2.170.120.40">
    <property type="entry name" value="YbbR-like domain"/>
    <property type="match status" value="2"/>
</dbReference>
<protein>
    <recommendedName>
        <fullName evidence="4">YbbR-like domain-containing protein</fullName>
    </recommendedName>
</protein>
<dbReference type="Pfam" id="PF07949">
    <property type="entry name" value="YbbR"/>
    <property type="match status" value="3"/>
</dbReference>